<comment type="caution">
    <text evidence="1">The sequence shown here is derived from an EMBL/GenBank/DDBJ whole genome shotgun (WGS) entry which is preliminary data.</text>
</comment>
<keyword evidence="2" id="KW-1185">Reference proteome</keyword>
<evidence type="ECO:0000313" key="1">
    <source>
        <dbReference type="EMBL" id="KAJ4426841.1"/>
    </source>
</evidence>
<sequence>MAGLCEGGNEPACSLKAILVEKKLVKELMSDQVFKDRVFDNFSTKKTHRLELMYKKIKERTQLSDLFGRDSAVKCTVHSWSQATKGNIEGGEFDPVLWIEFGVVQWSERLSYMSPVVSILEHNTTSHIEQFLGSCSVTVARSHEKL</sequence>
<protein>
    <submittedName>
        <fullName evidence="1">Uncharacterized protein</fullName>
    </submittedName>
</protein>
<reference evidence="1 2" key="1">
    <citation type="journal article" date="2022" name="Allergy">
        <title>Genome assembly and annotation of Periplaneta americana reveal a comprehensive cockroach allergen profile.</title>
        <authorList>
            <person name="Wang L."/>
            <person name="Xiong Q."/>
            <person name="Saelim N."/>
            <person name="Wang L."/>
            <person name="Nong W."/>
            <person name="Wan A.T."/>
            <person name="Shi M."/>
            <person name="Liu X."/>
            <person name="Cao Q."/>
            <person name="Hui J.H.L."/>
            <person name="Sookrung N."/>
            <person name="Leung T.F."/>
            <person name="Tungtrongchitr A."/>
            <person name="Tsui S.K.W."/>
        </authorList>
    </citation>
    <scope>NUCLEOTIDE SEQUENCE [LARGE SCALE GENOMIC DNA]</scope>
    <source>
        <strain evidence="1">PWHHKU_190912</strain>
    </source>
</reference>
<dbReference type="EMBL" id="JAJSOF020000039">
    <property type="protein sequence ID" value="KAJ4426841.1"/>
    <property type="molecule type" value="Genomic_DNA"/>
</dbReference>
<name>A0ABQ8RYT3_PERAM</name>
<accession>A0ABQ8RYT3</accession>
<dbReference type="Proteomes" id="UP001148838">
    <property type="component" value="Unassembled WGS sequence"/>
</dbReference>
<organism evidence="1 2">
    <name type="scientific">Periplaneta americana</name>
    <name type="common">American cockroach</name>
    <name type="synonym">Blatta americana</name>
    <dbReference type="NCBI Taxonomy" id="6978"/>
    <lineage>
        <taxon>Eukaryota</taxon>
        <taxon>Metazoa</taxon>
        <taxon>Ecdysozoa</taxon>
        <taxon>Arthropoda</taxon>
        <taxon>Hexapoda</taxon>
        <taxon>Insecta</taxon>
        <taxon>Pterygota</taxon>
        <taxon>Neoptera</taxon>
        <taxon>Polyneoptera</taxon>
        <taxon>Dictyoptera</taxon>
        <taxon>Blattodea</taxon>
        <taxon>Blattoidea</taxon>
        <taxon>Blattidae</taxon>
        <taxon>Blattinae</taxon>
        <taxon>Periplaneta</taxon>
    </lineage>
</organism>
<evidence type="ECO:0000313" key="2">
    <source>
        <dbReference type="Proteomes" id="UP001148838"/>
    </source>
</evidence>
<proteinExistence type="predicted"/>
<gene>
    <name evidence="1" type="ORF">ANN_26640</name>
</gene>